<comment type="caution">
    <text evidence="1">The sequence shown here is derived from an EMBL/GenBank/DDBJ whole genome shotgun (WGS) entry which is preliminary data.</text>
</comment>
<proteinExistence type="predicted"/>
<evidence type="ECO:0000313" key="2">
    <source>
        <dbReference type="Proteomes" id="UP001054837"/>
    </source>
</evidence>
<gene>
    <name evidence="1" type="ORF">CDAR_123851</name>
</gene>
<evidence type="ECO:0000313" key="1">
    <source>
        <dbReference type="EMBL" id="GIY82087.1"/>
    </source>
</evidence>
<dbReference type="EMBL" id="BPLQ01014687">
    <property type="protein sequence ID" value="GIY82087.1"/>
    <property type="molecule type" value="Genomic_DNA"/>
</dbReference>
<keyword evidence="2" id="KW-1185">Reference proteome</keyword>
<accession>A0AAV4WH58</accession>
<dbReference type="AlphaFoldDB" id="A0AAV4WH58"/>
<organism evidence="1 2">
    <name type="scientific">Caerostris darwini</name>
    <dbReference type="NCBI Taxonomy" id="1538125"/>
    <lineage>
        <taxon>Eukaryota</taxon>
        <taxon>Metazoa</taxon>
        <taxon>Ecdysozoa</taxon>
        <taxon>Arthropoda</taxon>
        <taxon>Chelicerata</taxon>
        <taxon>Arachnida</taxon>
        <taxon>Araneae</taxon>
        <taxon>Araneomorphae</taxon>
        <taxon>Entelegynae</taxon>
        <taxon>Araneoidea</taxon>
        <taxon>Araneidae</taxon>
        <taxon>Caerostris</taxon>
    </lineage>
</organism>
<name>A0AAV4WH58_9ARAC</name>
<dbReference type="Proteomes" id="UP001054837">
    <property type="component" value="Unassembled WGS sequence"/>
</dbReference>
<sequence length="121" mass="13309">MGSKDGYGVGFCSTLQDEKEGLKTLYHHQDSPKEHSYGFRSQDRADCSFAHKSGTTRYSSTTGTGEIGIIIHQNGIAIAAYGATHGRDHLISNCFKPITVPPWNLPRRPAADPPRVRLLQL</sequence>
<protein>
    <submittedName>
        <fullName evidence="1">Uncharacterized protein</fullName>
    </submittedName>
</protein>
<reference evidence="1 2" key="1">
    <citation type="submission" date="2021-06" db="EMBL/GenBank/DDBJ databases">
        <title>Caerostris darwini draft genome.</title>
        <authorList>
            <person name="Kono N."/>
            <person name="Arakawa K."/>
        </authorList>
    </citation>
    <scope>NUCLEOTIDE SEQUENCE [LARGE SCALE GENOMIC DNA]</scope>
</reference>